<dbReference type="Pfam" id="PF11975">
    <property type="entry name" value="Glyco_hydro_4C"/>
    <property type="match status" value="1"/>
</dbReference>
<evidence type="ECO:0000256" key="9">
    <source>
        <dbReference type="ARBA" id="ARBA00023295"/>
    </source>
</evidence>
<evidence type="ECO:0000313" key="15">
    <source>
        <dbReference type="EMBL" id="EMS72630.1"/>
    </source>
</evidence>
<dbReference type="EMBL" id="AORV01000026">
    <property type="protein sequence ID" value="EMS72630.1"/>
    <property type="molecule type" value="Genomic_DNA"/>
</dbReference>
<feature type="site" description="Increases basicity of active site Tyr" evidence="12">
    <location>
        <position position="110"/>
    </location>
</feature>
<gene>
    <name evidence="15" type="ORF">CTER_1401</name>
</gene>
<comment type="caution">
    <text evidence="15">The sequence shown here is derived from an EMBL/GenBank/DDBJ whole genome shotgun (WGS) entry which is preliminary data.</text>
</comment>
<evidence type="ECO:0000256" key="13">
    <source>
        <dbReference type="RuleBase" id="RU361152"/>
    </source>
</evidence>
<keyword evidence="11" id="KW-0408">Iron</keyword>
<evidence type="ECO:0000256" key="1">
    <source>
        <dbReference type="ARBA" id="ARBA00001936"/>
    </source>
</evidence>
<protein>
    <submittedName>
        <fullName evidence="15">Glycoside hydrolase family 4</fullName>
        <ecNumber evidence="15">3.2.1.22</ecNumber>
    </submittedName>
</protein>
<dbReference type="CDD" id="cd05297">
    <property type="entry name" value="GH4_alpha_glucosidase_galactosidase"/>
    <property type="match status" value="1"/>
</dbReference>
<dbReference type="RefSeq" id="WP_004624886.1">
    <property type="nucleotide sequence ID" value="NZ_AORV01000026.1"/>
</dbReference>
<keyword evidence="7 11" id="KW-0464">Manganese</keyword>
<evidence type="ECO:0000313" key="16">
    <source>
        <dbReference type="Proteomes" id="UP000014155"/>
    </source>
</evidence>
<feature type="binding site" evidence="10">
    <location>
        <position position="148"/>
    </location>
    <ligand>
        <name>substrate</name>
    </ligand>
</feature>
<dbReference type="InterPro" id="IPR019802">
    <property type="entry name" value="GlycHydrolase_4_CS"/>
</dbReference>
<dbReference type="Gene3D" id="3.90.1820.10">
    <property type="entry name" value="AglA-like glucosidase"/>
    <property type="match status" value="1"/>
</dbReference>
<feature type="binding site" evidence="11">
    <location>
        <position position="169"/>
    </location>
    <ligand>
        <name>Mn(2+)</name>
        <dbReference type="ChEBI" id="CHEBI:29035"/>
    </ligand>
</feature>
<feature type="domain" description="Glycosyl hydrolase family 4 C-terminal" evidence="14">
    <location>
        <begin position="196"/>
        <end position="403"/>
    </location>
</feature>
<dbReference type="STRING" id="1195236.CTER_1401"/>
<evidence type="ECO:0000256" key="12">
    <source>
        <dbReference type="PIRSR" id="PIRSR601088-4"/>
    </source>
</evidence>
<keyword evidence="11" id="KW-0533">Nickel</keyword>
<evidence type="ECO:0000256" key="2">
    <source>
        <dbReference type="ARBA" id="ARBA00010141"/>
    </source>
</evidence>
<dbReference type="Proteomes" id="UP000014155">
    <property type="component" value="Unassembled WGS sequence"/>
</dbReference>
<organism evidence="15 16">
    <name type="scientific">Ruminiclostridium cellobioparum subsp. termitidis CT1112</name>
    <dbReference type="NCBI Taxonomy" id="1195236"/>
    <lineage>
        <taxon>Bacteria</taxon>
        <taxon>Bacillati</taxon>
        <taxon>Bacillota</taxon>
        <taxon>Clostridia</taxon>
        <taxon>Eubacteriales</taxon>
        <taxon>Oscillospiraceae</taxon>
        <taxon>Ruminiclostridium</taxon>
    </lineage>
</organism>
<dbReference type="GO" id="GO:0046872">
    <property type="term" value="F:metal ion binding"/>
    <property type="evidence" value="ECO:0007669"/>
    <property type="project" value="UniProtKB-KW"/>
</dbReference>
<dbReference type="InterPro" id="IPR022616">
    <property type="entry name" value="Glyco_hydro_4_C"/>
</dbReference>
<comment type="cofactor">
    <cofactor evidence="13">
        <name>NAD(+)</name>
        <dbReference type="ChEBI" id="CHEBI:57540"/>
    </cofactor>
    <text evidence="13">Binds 1 NAD(+) per subunit.</text>
</comment>
<dbReference type="Pfam" id="PF02056">
    <property type="entry name" value="Glyco_hydro_4"/>
    <property type="match status" value="1"/>
</dbReference>
<dbReference type="GO" id="GO:0004557">
    <property type="term" value="F:alpha-galactosidase activity"/>
    <property type="evidence" value="ECO:0007669"/>
    <property type="project" value="UniProtKB-EC"/>
</dbReference>
<proteinExistence type="inferred from homology"/>
<dbReference type="PANTHER" id="PTHR32092:SF6">
    <property type="entry name" value="ALPHA-GALACTOSIDASE"/>
    <property type="match status" value="1"/>
</dbReference>
<dbReference type="EC" id="3.2.1.22" evidence="15"/>
<dbReference type="GO" id="GO:0005975">
    <property type="term" value="P:carbohydrate metabolic process"/>
    <property type="evidence" value="ECO:0007669"/>
    <property type="project" value="InterPro"/>
</dbReference>
<reference evidence="15 16" key="1">
    <citation type="journal article" date="2013" name="Genome Announc.">
        <title>Draft Genome Sequence of the Cellulolytic, Mesophilic, Anaerobic Bacterium Clostridium termitidis Strain CT1112 (DSM 5398).</title>
        <authorList>
            <person name="Lal S."/>
            <person name="Ramachandran U."/>
            <person name="Zhang X."/>
            <person name="Munir R."/>
            <person name="Sparling R."/>
            <person name="Levin D.B."/>
        </authorList>
    </citation>
    <scope>NUCLEOTIDE SEQUENCE [LARGE SCALE GENOMIC DNA]</scope>
    <source>
        <strain evidence="15 16">CT1112</strain>
    </source>
</reference>
<dbReference type="NCBIfam" id="NF011657">
    <property type="entry name" value="PRK15076.1"/>
    <property type="match status" value="1"/>
</dbReference>
<feature type="binding site" evidence="11">
    <location>
        <position position="199"/>
    </location>
    <ligand>
        <name>Mn(2+)</name>
        <dbReference type="ChEBI" id="CHEBI:29035"/>
    </ligand>
</feature>
<evidence type="ECO:0000256" key="10">
    <source>
        <dbReference type="PIRSR" id="PIRSR601088-2"/>
    </source>
</evidence>
<dbReference type="SUPFAM" id="SSF51735">
    <property type="entry name" value="NAD(P)-binding Rossmann-fold domains"/>
    <property type="match status" value="1"/>
</dbReference>
<evidence type="ECO:0000256" key="6">
    <source>
        <dbReference type="ARBA" id="ARBA00023027"/>
    </source>
</evidence>
<dbReference type="InterPro" id="IPR015955">
    <property type="entry name" value="Lactate_DH/Glyco_Ohase_4_C"/>
</dbReference>
<dbReference type="PROSITE" id="PS01324">
    <property type="entry name" value="GLYCOSYL_HYDROL_F4"/>
    <property type="match status" value="1"/>
</dbReference>
<dbReference type="PANTHER" id="PTHR32092">
    <property type="entry name" value="6-PHOSPHO-BETA-GLUCOSIDASE-RELATED"/>
    <property type="match status" value="1"/>
</dbReference>
<dbReference type="PATRIC" id="fig|1195236.3.peg.1719"/>
<dbReference type="SUPFAM" id="SSF56327">
    <property type="entry name" value="LDH C-terminal domain-like"/>
    <property type="match status" value="1"/>
</dbReference>
<dbReference type="eggNOG" id="COG1486">
    <property type="taxonomic scope" value="Bacteria"/>
</dbReference>
<keyword evidence="11" id="KW-0170">Cobalt</keyword>
<dbReference type="InterPro" id="IPR001088">
    <property type="entry name" value="Glyco_hydro_4"/>
</dbReference>
<evidence type="ECO:0000256" key="7">
    <source>
        <dbReference type="ARBA" id="ARBA00023211"/>
    </source>
</evidence>
<evidence type="ECO:0000256" key="11">
    <source>
        <dbReference type="PIRSR" id="PIRSR601088-3"/>
    </source>
</evidence>
<accession>S0FK94</accession>
<keyword evidence="8" id="KW-0119">Carbohydrate metabolism</keyword>
<evidence type="ECO:0000256" key="3">
    <source>
        <dbReference type="ARBA" id="ARBA00011881"/>
    </source>
</evidence>
<keyword evidence="16" id="KW-1185">Reference proteome</keyword>
<evidence type="ECO:0000259" key="14">
    <source>
        <dbReference type="Pfam" id="PF11975"/>
    </source>
</evidence>
<evidence type="ECO:0000256" key="5">
    <source>
        <dbReference type="ARBA" id="ARBA00022801"/>
    </source>
</evidence>
<comment type="subunit">
    <text evidence="3">Homotetramer.</text>
</comment>
<evidence type="ECO:0000256" key="4">
    <source>
        <dbReference type="ARBA" id="ARBA00022723"/>
    </source>
</evidence>
<keyword evidence="9 13" id="KW-0326">Glycosidase</keyword>
<dbReference type="InterPro" id="IPR036291">
    <property type="entry name" value="NAD(P)-bd_dom_sf"/>
</dbReference>
<keyword evidence="5 13" id="KW-0378">Hydrolase</keyword>
<name>S0FK94_RUMCE</name>
<dbReference type="InterPro" id="IPR053715">
    <property type="entry name" value="GH4_Enzyme_sf"/>
</dbReference>
<dbReference type="GO" id="GO:0016616">
    <property type="term" value="F:oxidoreductase activity, acting on the CH-OH group of donors, NAD or NADP as acceptor"/>
    <property type="evidence" value="ECO:0007669"/>
    <property type="project" value="InterPro"/>
</dbReference>
<dbReference type="PRINTS" id="PR00732">
    <property type="entry name" value="GLHYDRLASE4"/>
</dbReference>
<comment type="cofactor">
    <cofactor evidence="1">
        <name>Mn(2+)</name>
        <dbReference type="ChEBI" id="CHEBI:29035"/>
    </cofactor>
</comment>
<keyword evidence="6 13" id="KW-0520">NAD</keyword>
<dbReference type="AlphaFoldDB" id="S0FK94"/>
<keyword evidence="4 11" id="KW-0479">Metal-binding</keyword>
<evidence type="ECO:0000256" key="8">
    <source>
        <dbReference type="ARBA" id="ARBA00023277"/>
    </source>
</evidence>
<comment type="similarity">
    <text evidence="2 13">Belongs to the glycosyl hydrolase 4 family.</text>
</comment>
<sequence length="436" mass="48598">MPTITFIGAGSSIFVKNVIGDCLQTPALADAHVKLFDIDQQKLQQSERLMLNLNESLGNHARIEACTNRLDALRGADYVINAIAVGAYDPYIIADFEIPQKYGLEQTVADTLGIGGLFRGLRTIPVMLDIAKDMEAVCPNAWLLNYTNPMAIVAGAVQQATSVKCVGLCHSVQSCARELLEGLGMPLDGVTWRIGGINHQAWLLEICRNGADIYPEIKQKAFARTDDHNDLVRYEFMKMFGYFVTESSSHGSEYVPYYHKRAYPQLKERYHLPTNGYKNWGNGKAEYWAEVDQLINNKSLTHTRSHEYASYIMESMETNIPFEIAGNVLNTGRFIPNLPDKACVEVPCLVNANGIQPTYFGPLPEQCAALNRTNINMQLLTIEAALTGKREHVYHAAMLDPHTSAELSIDDIVKMCDELMALNKEFLPPAMFLNAK</sequence>